<dbReference type="InterPro" id="IPR032108">
    <property type="entry name" value="CLIP1_ZNF"/>
</dbReference>
<keyword evidence="6" id="KW-0206">Cytoskeleton</keyword>
<feature type="domain" description="CAP-Gly" evidence="9">
    <location>
        <begin position="71"/>
        <end position="113"/>
    </location>
</feature>
<dbReference type="Pfam" id="PF16641">
    <property type="entry name" value="CLIP1_ZNF"/>
    <property type="match status" value="1"/>
</dbReference>
<dbReference type="PROSITE" id="PS00845">
    <property type="entry name" value="CAP_GLY_1"/>
    <property type="match status" value="2"/>
</dbReference>
<keyword evidence="4" id="KW-0677">Repeat</keyword>
<feature type="coiled-coil region" evidence="7">
    <location>
        <begin position="467"/>
        <end position="508"/>
    </location>
</feature>
<dbReference type="Proteomes" id="UP000663852">
    <property type="component" value="Unassembled WGS sequence"/>
</dbReference>
<dbReference type="SMART" id="SM01052">
    <property type="entry name" value="CAP_GLY"/>
    <property type="match status" value="2"/>
</dbReference>
<feature type="coiled-coil region" evidence="7">
    <location>
        <begin position="371"/>
        <end position="433"/>
    </location>
</feature>
<name>A0A814D730_ADIRI</name>
<feature type="compositionally biased region" description="Low complexity" evidence="8">
    <location>
        <begin position="325"/>
        <end position="334"/>
    </location>
</feature>
<evidence type="ECO:0000256" key="3">
    <source>
        <dbReference type="ARBA" id="ARBA00022701"/>
    </source>
</evidence>
<dbReference type="Gene3D" id="2.30.30.190">
    <property type="entry name" value="CAP Gly-rich-like domain"/>
    <property type="match status" value="2"/>
</dbReference>
<dbReference type="PANTHER" id="PTHR18916">
    <property type="entry name" value="DYNACTIN 1-RELATED MICROTUBULE-BINDING"/>
    <property type="match status" value="1"/>
</dbReference>
<evidence type="ECO:0000256" key="2">
    <source>
        <dbReference type="ARBA" id="ARBA00022490"/>
    </source>
</evidence>
<dbReference type="SUPFAM" id="SSF74924">
    <property type="entry name" value="Cap-Gly domain"/>
    <property type="match status" value="2"/>
</dbReference>
<feature type="compositionally biased region" description="Polar residues" evidence="8">
    <location>
        <begin position="275"/>
        <end position="292"/>
    </location>
</feature>
<keyword evidence="2" id="KW-0963">Cytoplasm</keyword>
<protein>
    <recommendedName>
        <fullName evidence="9">CAP-Gly domain-containing protein</fullName>
    </recommendedName>
</protein>
<dbReference type="AlphaFoldDB" id="A0A814D730"/>
<dbReference type="InterPro" id="IPR000938">
    <property type="entry name" value="CAP-Gly_domain"/>
</dbReference>
<organism evidence="10 11">
    <name type="scientific">Adineta ricciae</name>
    <name type="common">Rotifer</name>
    <dbReference type="NCBI Taxonomy" id="249248"/>
    <lineage>
        <taxon>Eukaryota</taxon>
        <taxon>Metazoa</taxon>
        <taxon>Spiralia</taxon>
        <taxon>Gnathifera</taxon>
        <taxon>Rotifera</taxon>
        <taxon>Eurotatoria</taxon>
        <taxon>Bdelloidea</taxon>
        <taxon>Adinetida</taxon>
        <taxon>Adinetidae</taxon>
        <taxon>Adineta</taxon>
    </lineage>
</organism>
<keyword evidence="3" id="KW-0493">Microtubule</keyword>
<feature type="coiled-coil region" evidence="7">
    <location>
        <begin position="532"/>
        <end position="630"/>
    </location>
</feature>
<evidence type="ECO:0000256" key="8">
    <source>
        <dbReference type="SAM" id="MobiDB-lite"/>
    </source>
</evidence>
<sequence length="1261" mass="145431">MSKLPTSRLPITPSKTTATAKSGLRPPQASSANASSTQQVSPTGGDSSANSFAIGDRVTANGKSGTVAFIGSTKFAEGEWIGVILDEAQGKNDGSYEGTRYFETEPNRGLFCRPAKVQRLAQNGASGELSTPVKPQETPATEPIESSTSSTSQEKSVASDADTTLTNTSAADTTTNNQAALTEPILPKELHVGDRVVVSGTKFGTLKYLGKIHVAEGMWCGIQLDEPSGKNDGSVSGKRYFTCQQRYGLFSPLARVEKVTGEMTQSQINKRKDSIASSTNNNRPLHRSTSQESLQSNLSEFSTSSNSISRIPTRTPARPQQQKVPTNTNLYTTPNTKSLLTQAAATLAAVTPSSNQLTNLVQTIKDKDVFIEKLQSQREQDRLEFSRAAQQVDEMESRMLSFKQQYDAKELENEQLKKEQYQTQQRIEDLEFQLEEYKLTDANKEQSSSATVPEGHRVFSPKDIEIYEQIKEKVLELETVNQKLVLEKQTIQDEHRQELKRLNESNENDYKTRFHDLEKKFTEELQTKQNDKLDFETKLNEKDQEMKNLLEQVRREKQEEIDHLKSQITALQTNEQSQKSTLSEKETLYEQTSKEIKQLQSQLTTLQQAKDANEKQINELLNELKRHQENIVPDLQKECQTLKLELENRDRTANLAVNERESHYEQQIKEYQTNLTQATNETEKMRNELKQIQEESAAKEKQMNELIDSLKQDHEKLQKQEHQSTAKLADRESQFDAQIKEYQSKLNQSTDQIQTMQSELSKLQEEKLSNEKKYTDTINTLKQDHERQYASLKTELTELQDRDRTQNMALNERETHYEAQIKEYQTKRDQAVREGQDLRNELTKLQEDKTSIEQKFNDEIKALKQDFEKQIQSFKTQISELESQNNVKTNEFHEKDQQINNLQSRLEQISKDNTELHQQIEHKQHEYETKLNQLQNEFDNKVQTQNQQANSSMESITKEYEQSRNSNETLKKDLQELQSKYHDLQTEYQKHLTSNEQLKNTSDNIVNEKQALIDQLTKQLNEMQQVQSELIEKQMKQHAEFERQRTEESHNFEKILKEKAEEYENQIVLIKSQFRVETENSNLDHEQEKLRLKTQLQQAIQANSGNATSPTTNSHAKQLEYELTEARYQIEKLQKQIEANSTKDDRSTLESQINFLNDVIVDLRNTNESLKKELEFQRNPYVGDEEYVQSTTTHIRSSAPRLYCDMCEVFDQHDTDDCPKQSSLVDEQSHGDRERVLPPARVYCEKCEEFDHDCNEGDETY</sequence>
<gene>
    <name evidence="10" type="ORF">EDS130_LOCUS12244</name>
</gene>
<reference evidence="10" key="1">
    <citation type="submission" date="2021-02" db="EMBL/GenBank/DDBJ databases">
        <authorList>
            <person name="Nowell W R."/>
        </authorList>
    </citation>
    <scope>NUCLEOTIDE SEQUENCE</scope>
</reference>
<evidence type="ECO:0000256" key="7">
    <source>
        <dbReference type="SAM" id="Coils"/>
    </source>
</evidence>
<feature type="compositionally biased region" description="Low complexity" evidence="8">
    <location>
        <begin position="137"/>
        <end position="178"/>
    </location>
</feature>
<feature type="region of interest" description="Disordered" evidence="8">
    <location>
        <begin position="123"/>
        <end position="178"/>
    </location>
</feature>
<evidence type="ECO:0000259" key="9">
    <source>
        <dbReference type="PROSITE" id="PS50245"/>
    </source>
</evidence>
<feature type="domain" description="CAP-Gly" evidence="9">
    <location>
        <begin position="210"/>
        <end position="252"/>
    </location>
</feature>
<dbReference type="InterPro" id="IPR036859">
    <property type="entry name" value="CAP-Gly_dom_sf"/>
</dbReference>
<proteinExistence type="predicted"/>
<comment type="subcellular location">
    <subcellularLocation>
        <location evidence="1">Cytoplasm</location>
        <location evidence="1">Cytoskeleton</location>
    </subcellularLocation>
</comment>
<evidence type="ECO:0000256" key="6">
    <source>
        <dbReference type="ARBA" id="ARBA00023212"/>
    </source>
</evidence>
<feature type="compositionally biased region" description="Low complexity" evidence="8">
    <location>
        <begin position="293"/>
        <end position="309"/>
    </location>
</feature>
<feature type="region of interest" description="Disordered" evidence="8">
    <location>
        <begin position="1"/>
        <end position="53"/>
    </location>
</feature>
<feature type="compositionally biased region" description="Polar residues" evidence="8">
    <location>
        <begin position="42"/>
        <end position="51"/>
    </location>
</feature>
<accession>A0A814D730</accession>
<evidence type="ECO:0000256" key="5">
    <source>
        <dbReference type="ARBA" id="ARBA00023054"/>
    </source>
</evidence>
<dbReference type="OrthoDB" id="5412539at2759"/>
<keyword evidence="5 7" id="KW-0175">Coiled coil</keyword>
<dbReference type="PROSITE" id="PS50245">
    <property type="entry name" value="CAP_GLY_2"/>
    <property type="match status" value="2"/>
</dbReference>
<evidence type="ECO:0000256" key="1">
    <source>
        <dbReference type="ARBA" id="ARBA00004245"/>
    </source>
</evidence>
<evidence type="ECO:0000313" key="11">
    <source>
        <dbReference type="Proteomes" id="UP000663852"/>
    </source>
</evidence>
<dbReference type="GO" id="GO:0005874">
    <property type="term" value="C:microtubule"/>
    <property type="evidence" value="ECO:0007669"/>
    <property type="project" value="UniProtKB-KW"/>
</dbReference>
<evidence type="ECO:0000256" key="4">
    <source>
        <dbReference type="ARBA" id="ARBA00022737"/>
    </source>
</evidence>
<dbReference type="Gene3D" id="1.10.287.1490">
    <property type="match status" value="1"/>
</dbReference>
<comment type="caution">
    <text evidence="10">The sequence shown here is derived from an EMBL/GenBank/DDBJ whole genome shotgun (WGS) entry which is preliminary data.</text>
</comment>
<dbReference type="Pfam" id="PF01302">
    <property type="entry name" value="CAP_GLY"/>
    <property type="match status" value="2"/>
</dbReference>
<feature type="coiled-coil region" evidence="7">
    <location>
        <begin position="661"/>
        <end position="1173"/>
    </location>
</feature>
<dbReference type="PANTHER" id="PTHR18916:SF93">
    <property type="entry name" value="RESTIN HOMOLOG"/>
    <property type="match status" value="1"/>
</dbReference>
<evidence type="ECO:0000313" key="10">
    <source>
        <dbReference type="EMBL" id="CAF0949216.1"/>
    </source>
</evidence>
<dbReference type="EMBL" id="CAJNOJ010000046">
    <property type="protein sequence ID" value="CAF0949216.1"/>
    <property type="molecule type" value="Genomic_DNA"/>
</dbReference>
<feature type="region of interest" description="Disordered" evidence="8">
    <location>
        <begin position="261"/>
        <end position="334"/>
    </location>
</feature>
<feature type="compositionally biased region" description="Low complexity" evidence="8">
    <location>
        <begin position="28"/>
        <end position="41"/>
    </location>
</feature>